<dbReference type="EMBL" id="QVRA01000051">
    <property type="protein sequence ID" value="RJG50722.1"/>
    <property type="molecule type" value="Genomic_DNA"/>
</dbReference>
<name>A0A418YJC7_9SPHN</name>
<dbReference type="Proteomes" id="UP000283469">
    <property type="component" value="Unassembled WGS sequence"/>
</dbReference>
<dbReference type="OrthoDB" id="9783791at2"/>
<evidence type="ECO:0000313" key="1">
    <source>
        <dbReference type="EMBL" id="RJG50722.1"/>
    </source>
</evidence>
<evidence type="ECO:0000313" key="2">
    <source>
        <dbReference type="Proteomes" id="UP000283469"/>
    </source>
</evidence>
<organism evidence="1 2">
    <name type="scientific">Sphingobium terrigena</name>
    <dbReference type="NCBI Taxonomy" id="2304063"/>
    <lineage>
        <taxon>Bacteria</taxon>
        <taxon>Pseudomonadati</taxon>
        <taxon>Pseudomonadota</taxon>
        <taxon>Alphaproteobacteria</taxon>
        <taxon>Sphingomonadales</taxon>
        <taxon>Sphingomonadaceae</taxon>
        <taxon>Sphingobium</taxon>
    </lineage>
</organism>
<reference evidence="1 2" key="1">
    <citation type="submission" date="2018-08" db="EMBL/GenBank/DDBJ databases">
        <title>Sphingobium sp. EO9.</title>
        <authorList>
            <person name="Park Y."/>
            <person name="Kim K.H."/>
            <person name="Jeon C.O."/>
        </authorList>
    </citation>
    <scope>NUCLEOTIDE SEQUENCE [LARGE SCALE GENOMIC DNA]</scope>
    <source>
        <strain evidence="1 2">EO9</strain>
    </source>
</reference>
<sequence>MGQEAIERLAIVEALYRETYGFALEQRARASWFQQVAIELARPPLGWRRWLPYWRVQRRTLRRLARFGLFDAADYLSRYPDVAASRNDPVYHFLEHGLSEQRNGGVDFAPLPHIQPTTILLPAILSSGLFDPDWYARRYNVSGTPLELLENYLAAAVKDPLRDPGPLFSGTFYTLEHPDTRSVQPLEHYVGYGMREGRRAFRASAADRFMADAPDTPLPGMADYLPSGRKVVVLHWDKGNFFFTDIARYVTEAIAALGFEVTMLTDHAGLDLDGMEIVVVAPHEYCVYGPGTHFPAEVAARAIHINTEQWHTSWFSLALDKMLVSRRALDINPLSARGLSRLGIHAGFLPLLPRANGVFDFKQAPLSRQVTDLRAVKPLTFPARFVDRPYDILFAGALNNRRARALAKLAPVLSDYNCFLHAPRLHGPVTPDNPNMIGSGDLAQLAKNAKILLNIHQGDSHYFEWHRLVLTGIAQGCVPVTEPCSDIGMVRPGDHYVAVPIDEMDERIAWLLDTAAGRHELARLHDNGRALMARLGRM</sequence>
<dbReference type="AlphaFoldDB" id="A0A418YJC7"/>
<accession>A0A418YJC7</accession>
<proteinExistence type="predicted"/>
<comment type="caution">
    <text evidence="1">The sequence shown here is derived from an EMBL/GenBank/DDBJ whole genome shotgun (WGS) entry which is preliminary data.</text>
</comment>
<keyword evidence="2" id="KW-1185">Reference proteome</keyword>
<protein>
    <submittedName>
        <fullName evidence="1">Uncharacterized protein</fullName>
    </submittedName>
</protein>
<gene>
    <name evidence="1" type="ORF">D0Z70_23690</name>
</gene>